<sequence length="341" mass="38349">MKCEKCGVAKLSNEFPPWTLTESCKHAALHCLRCVTDHAEEHGKCSQCENPVSKDAKRLQRCYEQLNVLFPEYEPTSAPQTDTPTGETGYVSVAMLNGDSTSVELKPTMTVARLREIVRKDLGVPPQSQQLIYNGTEMKEFTDDKAAATLRHYKVVPATTVYVRRLLYAAPDNNLNKVVFDLHWGYPSTGRDYLDATAIIFSGTELVDYLDYRKLSHESLRHSGDEMNSVTRTGHHLMNVDLHQVPSTFTHIFFTLSSWQSPTIAKFPNPSLRFYEESDPNTMLCEDTITKTNQSQAIVMCWLSRNKGKWCVYSAGKASAGNSEDYKPLYATITDIIANGL</sequence>
<proteinExistence type="predicted"/>
<feature type="domain" description="Ubiquitin-like" evidence="1">
    <location>
        <begin position="89"/>
        <end position="163"/>
    </location>
</feature>
<dbReference type="Proteomes" id="UP000887568">
    <property type="component" value="Unplaced"/>
</dbReference>
<dbReference type="PROSITE" id="PS50890">
    <property type="entry name" value="PUA"/>
    <property type="match status" value="1"/>
</dbReference>
<dbReference type="Pfam" id="PF00240">
    <property type="entry name" value="ubiquitin"/>
    <property type="match status" value="1"/>
</dbReference>
<dbReference type="OrthoDB" id="408003at2759"/>
<evidence type="ECO:0000259" key="1">
    <source>
        <dbReference type="PROSITE" id="PS50053"/>
    </source>
</evidence>
<name>A0A913ZE94_PATMI</name>
<reference evidence="2" key="1">
    <citation type="submission" date="2022-11" db="UniProtKB">
        <authorList>
            <consortium name="EnsemblMetazoa"/>
        </authorList>
    </citation>
    <scope>IDENTIFICATION</scope>
</reference>
<dbReference type="OMA" id="WCVYSAG"/>
<dbReference type="Gene3D" id="3.10.20.90">
    <property type="entry name" value="Phosphatidylinositol 3-kinase Catalytic Subunit, Chain A, domain 1"/>
    <property type="match status" value="1"/>
</dbReference>
<dbReference type="Gene3D" id="2.60.60.30">
    <property type="entry name" value="sav2460 like domains"/>
    <property type="match status" value="1"/>
</dbReference>
<organism evidence="2 3">
    <name type="scientific">Patiria miniata</name>
    <name type="common">Bat star</name>
    <name type="synonym">Asterina miniata</name>
    <dbReference type="NCBI Taxonomy" id="46514"/>
    <lineage>
        <taxon>Eukaryota</taxon>
        <taxon>Metazoa</taxon>
        <taxon>Echinodermata</taxon>
        <taxon>Eleutherozoa</taxon>
        <taxon>Asterozoa</taxon>
        <taxon>Asteroidea</taxon>
        <taxon>Valvatacea</taxon>
        <taxon>Valvatida</taxon>
        <taxon>Asterinidae</taxon>
        <taxon>Patiria</taxon>
    </lineage>
</organism>
<accession>A0A913ZE94</accession>
<dbReference type="InterPro" id="IPR051324">
    <property type="entry name" value="Stress/Tellurium_Resist"/>
</dbReference>
<evidence type="ECO:0000313" key="2">
    <source>
        <dbReference type="EnsemblMetazoa" id="XP_038050107.1"/>
    </source>
</evidence>
<dbReference type="SUPFAM" id="SSF54236">
    <property type="entry name" value="Ubiquitin-like"/>
    <property type="match status" value="1"/>
</dbReference>
<dbReference type="RefSeq" id="XP_038050107.1">
    <property type="nucleotide sequence ID" value="XM_038194179.1"/>
</dbReference>
<dbReference type="GeneID" id="119723498"/>
<dbReference type="SMART" id="SM00213">
    <property type="entry name" value="UBQ"/>
    <property type="match status" value="1"/>
</dbReference>
<dbReference type="PANTHER" id="PTHR32097:SF17">
    <property type="entry name" value="CAMP-BINDING PROTEIN 1-RELATED"/>
    <property type="match status" value="1"/>
</dbReference>
<dbReference type="Pfam" id="PF02342">
    <property type="entry name" value="TerD"/>
    <property type="match status" value="1"/>
</dbReference>
<protein>
    <recommendedName>
        <fullName evidence="1">Ubiquitin-like domain-containing protein</fullName>
    </recommendedName>
</protein>
<dbReference type="AlphaFoldDB" id="A0A913ZE94"/>
<dbReference type="EnsemblMetazoa" id="XM_038194179.1">
    <property type="protein sequence ID" value="XP_038050107.1"/>
    <property type="gene ID" value="LOC119723498"/>
</dbReference>
<dbReference type="PANTHER" id="PTHR32097">
    <property type="entry name" value="CAMP-BINDING PROTEIN 1-RELATED"/>
    <property type="match status" value="1"/>
</dbReference>
<dbReference type="InterPro" id="IPR000626">
    <property type="entry name" value="Ubiquitin-like_dom"/>
</dbReference>
<dbReference type="InterPro" id="IPR029071">
    <property type="entry name" value="Ubiquitin-like_domsf"/>
</dbReference>
<dbReference type="PROSITE" id="PS50053">
    <property type="entry name" value="UBIQUITIN_2"/>
    <property type="match status" value="1"/>
</dbReference>
<dbReference type="InterPro" id="IPR003325">
    <property type="entry name" value="TerD"/>
</dbReference>
<dbReference type="CDD" id="cd17039">
    <property type="entry name" value="Ubl_ubiquitin_like"/>
    <property type="match status" value="1"/>
</dbReference>
<evidence type="ECO:0000313" key="3">
    <source>
        <dbReference type="Proteomes" id="UP000887568"/>
    </source>
</evidence>
<keyword evidence="3" id="KW-1185">Reference proteome</keyword>